<evidence type="ECO:0000313" key="1">
    <source>
        <dbReference type="EMBL" id="GAA5484127.1"/>
    </source>
</evidence>
<proteinExistence type="predicted"/>
<dbReference type="Proteomes" id="UP001476282">
    <property type="component" value="Unassembled WGS sequence"/>
</dbReference>
<dbReference type="RefSeq" id="WP_353568228.1">
    <property type="nucleotide sequence ID" value="NZ_BAABRI010000021.1"/>
</dbReference>
<dbReference type="EMBL" id="BAABRI010000021">
    <property type="protein sequence ID" value="GAA5484127.1"/>
    <property type="molecule type" value="Genomic_DNA"/>
</dbReference>
<name>A0ABP9UTT4_9BACT</name>
<protein>
    <submittedName>
        <fullName evidence="1">Uncharacterized protein</fullName>
    </submittedName>
</protein>
<reference evidence="1 2" key="1">
    <citation type="submission" date="2024-02" db="EMBL/GenBank/DDBJ databases">
        <title>Haloferula sargassicola NBRC 104335.</title>
        <authorList>
            <person name="Ichikawa N."/>
            <person name="Katano-Makiyama Y."/>
            <person name="Hidaka K."/>
        </authorList>
    </citation>
    <scope>NUCLEOTIDE SEQUENCE [LARGE SCALE GENOMIC DNA]</scope>
    <source>
        <strain evidence="1 2">NBRC 104335</strain>
    </source>
</reference>
<dbReference type="InterPro" id="IPR011990">
    <property type="entry name" value="TPR-like_helical_dom_sf"/>
</dbReference>
<dbReference type="SUPFAM" id="SSF48452">
    <property type="entry name" value="TPR-like"/>
    <property type="match status" value="1"/>
</dbReference>
<gene>
    <name evidence="1" type="ORF">Hsar01_03367</name>
</gene>
<organism evidence="1 2">
    <name type="scientific">Haloferula sargassicola</name>
    <dbReference type="NCBI Taxonomy" id="490096"/>
    <lineage>
        <taxon>Bacteria</taxon>
        <taxon>Pseudomonadati</taxon>
        <taxon>Verrucomicrobiota</taxon>
        <taxon>Verrucomicrobiia</taxon>
        <taxon>Verrucomicrobiales</taxon>
        <taxon>Verrucomicrobiaceae</taxon>
        <taxon>Haloferula</taxon>
    </lineage>
</organism>
<dbReference type="Gene3D" id="1.25.40.10">
    <property type="entry name" value="Tetratricopeptide repeat domain"/>
    <property type="match status" value="1"/>
</dbReference>
<evidence type="ECO:0000313" key="2">
    <source>
        <dbReference type="Proteomes" id="UP001476282"/>
    </source>
</evidence>
<sequence>MSLHLRDRWVNTHPLLRILLVLGLLSALALPFARPATAAFKHWNAHRQLDKAETALTEQRYSDARLLAILALQNDPEVPHAASVLLTSARKLNDPIAMQAAFSVLAHPDSTESEKLQAWNTLSEIAPTTLVTSVLLNDFGDRKADPAWLLPVLERLLRDRMPGEVLGFVGNELDSIKDPALLAVCLRAKLALGPPTSDEVNQDLLHYLRRQPSHAHEVLPLLDDIPFESLDPALDVAFRSTVGNPTALVAADQLRFATANMSVAFQTEQDTRVASLIRRFGNSEPDALARWLLHLGRLEEAGRVIDSLPADSLEAFELRRLELEQQNRAEDLLQLLENPPDDADLSLVLADRAWVLKRLQRPDEAEKVAKEALDATGRQPRADAEVRLALHAESRQLGILAMDAWVAAIRQEVAPLPPSSRLMTYLDPLSRAGREDDAFALLERYRGLEPGNPVVEFFYQYLACLRGVSGPEDLRKAAEGVPAGMKDTLAVQCSLALADLLQGDSDSALSHTDSYQGDWIQAPAAFRAVRGLSLLPSHPQQGDKILMSLPWESLLSSERKVLQSLQKQLAKTSP</sequence>
<keyword evidence="2" id="KW-1185">Reference proteome</keyword>
<accession>A0ABP9UTT4</accession>
<comment type="caution">
    <text evidence="1">The sequence shown here is derived from an EMBL/GenBank/DDBJ whole genome shotgun (WGS) entry which is preliminary data.</text>
</comment>